<organism evidence="6 7">
    <name type="scientific">Gracilibacillus caseinilyticus</name>
    <dbReference type="NCBI Taxonomy" id="2932256"/>
    <lineage>
        <taxon>Bacteria</taxon>
        <taxon>Bacillati</taxon>
        <taxon>Bacillota</taxon>
        <taxon>Bacilli</taxon>
        <taxon>Bacillales</taxon>
        <taxon>Bacillaceae</taxon>
        <taxon>Gracilibacillus</taxon>
    </lineage>
</organism>
<dbReference type="EMBL" id="CP095072">
    <property type="protein sequence ID" value="UOQ47662.1"/>
    <property type="molecule type" value="Genomic_DNA"/>
</dbReference>
<dbReference type="Pfam" id="PF02361">
    <property type="entry name" value="CbiQ"/>
    <property type="match status" value="1"/>
</dbReference>
<dbReference type="InterPro" id="IPR052770">
    <property type="entry name" value="Cobalt_transport_CbiQ"/>
</dbReference>
<dbReference type="Proteomes" id="UP000831782">
    <property type="component" value="Chromosome"/>
</dbReference>
<keyword evidence="4 5" id="KW-0472">Membrane</keyword>
<keyword evidence="3 5" id="KW-1133">Transmembrane helix</keyword>
<protein>
    <submittedName>
        <fullName evidence="6">Energy-coupling factor transporter transmembrane protein EcfT</fullName>
    </submittedName>
</protein>
<dbReference type="RefSeq" id="WP_244717019.1">
    <property type="nucleotide sequence ID" value="NZ_CP095072.1"/>
</dbReference>
<keyword evidence="7" id="KW-1185">Reference proteome</keyword>
<dbReference type="PANTHER" id="PTHR43723">
    <property type="entry name" value="COBALT TRANSPORT PROTEIN CBIQ"/>
    <property type="match status" value="1"/>
</dbReference>
<evidence type="ECO:0000256" key="2">
    <source>
        <dbReference type="ARBA" id="ARBA00022692"/>
    </source>
</evidence>
<accession>A0ABY4ETB3</accession>
<dbReference type="PANTHER" id="PTHR43723:SF1">
    <property type="entry name" value="COBALT TRANSPORT PROTEIN CBIQ"/>
    <property type="match status" value="1"/>
</dbReference>
<evidence type="ECO:0000256" key="1">
    <source>
        <dbReference type="ARBA" id="ARBA00004141"/>
    </source>
</evidence>
<reference evidence="6 7" key="1">
    <citation type="submission" date="2022-04" db="EMBL/GenBank/DDBJ databases">
        <title>Gracilibacillus sp. isolated from saltern.</title>
        <authorList>
            <person name="Won M."/>
            <person name="Lee C.-M."/>
            <person name="Woen H.-Y."/>
            <person name="Kwon S.-W."/>
        </authorList>
    </citation>
    <scope>NUCLEOTIDE SEQUENCE [LARGE SCALE GENOMIC DNA]</scope>
    <source>
        <strain evidence="6 7">SSWR10-1</strain>
    </source>
</reference>
<keyword evidence="2 5" id="KW-0812">Transmembrane</keyword>
<evidence type="ECO:0000313" key="7">
    <source>
        <dbReference type="Proteomes" id="UP000831782"/>
    </source>
</evidence>
<comment type="subcellular location">
    <subcellularLocation>
        <location evidence="1">Membrane</location>
        <topology evidence="1">Multi-pass membrane protein</topology>
    </subcellularLocation>
</comment>
<feature type="transmembrane region" description="Helical" evidence="5">
    <location>
        <begin position="114"/>
        <end position="134"/>
    </location>
</feature>
<sequence length="264" mass="30409">MIGEITYQATWLHRLNPSMKLIAFLSLFIGLLFIHNPNFLLYFIIGATLIYLFATGHTGKVIGLLALPLVIIFVSSATAMIFFGEGETTWYQFGLIHITEESFYRGLHLGLRSTVFGILSLIFALTTRPVYLFYSVMQQMKVKPAYAYSFMAGIRMLPIMLEEFQTLRQAMRVRGVVFPRGVKGMYQKVKQYSIPLLAQSIRRAHRIAVAMEAKQFTKQTARTFYYKMSISLHDLLFVCLLIMWMLATLYISMEFSLFPVENVR</sequence>
<feature type="transmembrane region" description="Helical" evidence="5">
    <location>
        <begin position="235"/>
        <end position="253"/>
    </location>
</feature>
<gene>
    <name evidence="6" type="ORF">MUN88_16620</name>
</gene>
<dbReference type="InterPro" id="IPR003339">
    <property type="entry name" value="ABC/ECF_trnsptr_transmembrane"/>
</dbReference>
<dbReference type="CDD" id="cd16914">
    <property type="entry name" value="EcfT"/>
    <property type="match status" value="1"/>
</dbReference>
<name>A0ABY4ETB3_9BACI</name>
<evidence type="ECO:0000256" key="3">
    <source>
        <dbReference type="ARBA" id="ARBA00022989"/>
    </source>
</evidence>
<evidence type="ECO:0000313" key="6">
    <source>
        <dbReference type="EMBL" id="UOQ47662.1"/>
    </source>
</evidence>
<feature type="transmembrane region" description="Helical" evidence="5">
    <location>
        <begin position="61"/>
        <end position="83"/>
    </location>
</feature>
<evidence type="ECO:0000256" key="5">
    <source>
        <dbReference type="SAM" id="Phobius"/>
    </source>
</evidence>
<proteinExistence type="predicted"/>
<evidence type="ECO:0000256" key="4">
    <source>
        <dbReference type="ARBA" id="ARBA00023136"/>
    </source>
</evidence>
<feature type="transmembrane region" description="Helical" evidence="5">
    <location>
        <begin position="21"/>
        <end position="54"/>
    </location>
</feature>